<evidence type="ECO:0000313" key="3">
    <source>
        <dbReference type="EMBL" id="SEO41280.1"/>
    </source>
</evidence>
<evidence type="ECO:0000256" key="2">
    <source>
        <dbReference type="SAM" id="Phobius"/>
    </source>
</evidence>
<keyword evidence="2" id="KW-0812">Transmembrane</keyword>
<keyword evidence="4" id="KW-1185">Reference proteome</keyword>
<sequence>MGALLPVGPAAAQDGLAPGSTQILSIALDRSGWNDETPDGITVGVTDLVQLEHGCLAPETAAGDTACDDDEGDLAAQLLTTVAAGVLEGGDCRALGDPTPLALLDPTPVALSAADWAGVDCLRVQLTFADRADNNLAQSDAVTFSLGTTAWADVPPVVDPPTGNAPTGNAPTGNAPTGNAPTGNAPTGNAPSGNAATGGRPAGGAAAALPGGAGRAATGNGPGTGAGAPADTAPGTDGGAAPGPVAGTDGGKVLGRTDASVTIGNGVAVAPRAATSSFVAQAMAWGGVFVGALVIGWALFLLARRRRRTERTA</sequence>
<dbReference type="OrthoDB" id="5402478at2"/>
<gene>
    <name evidence="3" type="ORF">SAMN05660991_00180</name>
</gene>
<accession>A0A1H8PH70</accession>
<feature type="transmembrane region" description="Helical" evidence="2">
    <location>
        <begin position="282"/>
        <end position="303"/>
    </location>
</feature>
<dbReference type="EMBL" id="FOEE01000001">
    <property type="protein sequence ID" value="SEO41280.1"/>
    <property type="molecule type" value="Genomic_DNA"/>
</dbReference>
<feature type="region of interest" description="Disordered" evidence="1">
    <location>
        <begin position="155"/>
        <end position="253"/>
    </location>
</feature>
<keyword evidence="2" id="KW-0472">Membrane</keyword>
<dbReference type="Proteomes" id="UP000198960">
    <property type="component" value="Unassembled WGS sequence"/>
</dbReference>
<feature type="compositionally biased region" description="Polar residues" evidence="1">
    <location>
        <begin position="164"/>
        <end position="194"/>
    </location>
</feature>
<evidence type="ECO:0000313" key="4">
    <source>
        <dbReference type="Proteomes" id="UP000198960"/>
    </source>
</evidence>
<organism evidence="3 4">
    <name type="scientific">Trujillonella endophytica</name>
    <dbReference type="NCBI Taxonomy" id="673521"/>
    <lineage>
        <taxon>Bacteria</taxon>
        <taxon>Bacillati</taxon>
        <taxon>Actinomycetota</taxon>
        <taxon>Actinomycetes</taxon>
        <taxon>Geodermatophilales</taxon>
        <taxon>Geodermatophilaceae</taxon>
        <taxon>Trujillonella</taxon>
    </lineage>
</organism>
<reference evidence="4" key="1">
    <citation type="submission" date="2016-10" db="EMBL/GenBank/DDBJ databases">
        <authorList>
            <person name="Varghese N."/>
            <person name="Submissions S."/>
        </authorList>
    </citation>
    <scope>NUCLEOTIDE SEQUENCE [LARGE SCALE GENOMIC DNA]</scope>
    <source>
        <strain evidence="4">DSM 45413</strain>
    </source>
</reference>
<feature type="compositionally biased region" description="Low complexity" evidence="1">
    <location>
        <begin position="195"/>
        <end position="219"/>
    </location>
</feature>
<proteinExistence type="predicted"/>
<name>A0A1H8PH70_9ACTN</name>
<protein>
    <submittedName>
        <fullName evidence="3">Uncharacterized protein</fullName>
    </submittedName>
</protein>
<dbReference type="STRING" id="673521.SAMN05660991_00180"/>
<dbReference type="RefSeq" id="WP_091939180.1">
    <property type="nucleotide sequence ID" value="NZ_FOEE01000001.1"/>
</dbReference>
<keyword evidence="2" id="KW-1133">Transmembrane helix</keyword>
<evidence type="ECO:0000256" key="1">
    <source>
        <dbReference type="SAM" id="MobiDB-lite"/>
    </source>
</evidence>
<dbReference type="AlphaFoldDB" id="A0A1H8PH70"/>